<dbReference type="AlphaFoldDB" id="A0A183KI19"/>
<gene>
    <name evidence="2" type="ORF">SCUD_LOCUS14672</name>
</gene>
<name>A0A183KI19_9TREM</name>
<evidence type="ECO:0000313" key="4">
    <source>
        <dbReference type="WBParaSite" id="SCUD_0001467501-mRNA-1"/>
    </source>
</evidence>
<dbReference type="EMBL" id="UZAK01036922">
    <property type="protein sequence ID" value="VDP57103.1"/>
    <property type="molecule type" value="Genomic_DNA"/>
</dbReference>
<evidence type="ECO:0000313" key="3">
    <source>
        <dbReference type="Proteomes" id="UP000279833"/>
    </source>
</evidence>
<reference evidence="2 3" key="2">
    <citation type="submission" date="2018-11" db="EMBL/GenBank/DDBJ databases">
        <authorList>
            <consortium name="Pathogen Informatics"/>
        </authorList>
    </citation>
    <scope>NUCLEOTIDE SEQUENCE [LARGE SCALE GENOMIC DNA]</scope>
    <source>
        <strain evidence="2">Dakar</strain>
        <strain evidence="3">Dakar, Senegal</strain>
    </source>
</reference>
<reference evidence="4" key="1">
    <citation type="submission" date="2016-06" db="UniProtKB">
        <authorList>
            <consortium name="WormBaseParasite"/>
        </authorList>
    </citation>
    <scope>IDENTIFICATION</scope>
</reference>
<keyword evidence="3" id="KW-1185">Reference proteome</keyword>
<dbReference type="Proteomes" id="UP000279833">
    <property type="component" value="Unassembled WGS sequence"/>
</dbReference>
<evidence type="ECO:0000256" key="1">
    <source>
        <dbReference type="SAM" id="MobiDB-lite"/>
    </source>
</evidence>
<dbReference type="WBParaSite" id="SCUD_0001467501-mRNA-1">
    <property type="protein sequence ID" value="SCUD_0001467501-mRNA-1"/>
    <property type="gene ID" value="SCUD_0001467501"/>
</dbReference>
<feature type="region of interest" description="Disordered" evidence="1">
    <location>
        <begin position="44"/>
        <end position="65"/>
    </location>
</feature>
<evidence type="ECO:0000313" key="2">
    <source>
        <dbReference type="EMBL" id="VDP57103.1"/>
    </source>
</evidence>
<sequence length="84" mass="10095">MSIGDSINKKYMCFAMLHYRVPDRSSLNKKKFRISIKLSYWKEKFDDDDGDDDDNNNNNNNNNNRFHISDFQVRYLVFSVKLSY</sequence>
<organism evidence="4">
    <name type="scientific">Schistosoma curassoni</name>
    <dbReference type="NCBI Taxonomy" id="6186"/>
    <lineage>
        <taxon>Eukaryota</taxon>
        <taxon>Metazoa</taxon>
        <taxon>Spiralia</taxon>
        <taxon>Lophotrochozoa</taxon>
        <taxon>Platyhelminthes</taxon>
        <taxon>Trematoda</taxon>
        <taxon>Digenea</taxon>
        <taxon>Strigeidida</taxon>
        <taxon>Schistosomatoidea</taxon>
        <taxon>Schistosomatidae</taxon>
        <taxon>Schistosoma</taxon>
    </lineage>
</organism>
<feature type="compositionally biased region" description="Acidic residues" evidence="1">
    <location>
        <begin position="46"/>
        <end position="55"/>
    </location>
</feature>
<accession>A0A183KI19</accession>
<proteinExistence type="predicted"/>
<protein>
    <submittedName>
        <fullName evidence="4">C2 NT-type domain-containing protein</fullName>
    </submittedName>
</protein>